<gene>
    <name evidence="2" type="ORF">KP509_14G092700</name>
</gene>
<dbReference type="EMBL" id="CM035419">
    <property type="protein sequence ID" value="KAH7416463.1"/>
    <property type="molecule type" value="Genomic_DNA"/>
</dbReference>
<proteinExistence type="predicted"/>
<evidence type="ECO:0000313" key="2">
    <source>
        <dbReference type="EMBL" id="KAH7416463.1"/>
    </source>
</evidence>
<sequence>MMNRESSSESGSRQASQCNYLACLFLSSFVLITLLPYMGGIMVTRRSKKDNAQDEMTVNKYNERAYSSLSSVSYLATIPSSNYLNSHIYSTEGKCFALEALVLDLQKVVQIEREKTLLLGNEVRVLQISESFLKDRIQYLEERRWESRKGSSYSASMELLLQNTVSSNGKKDDIDTLEYELFQILQAEKDRISSLEKEISILQKSETILIERVEKLEAQLSSICKHLSLCDS</sequence>
<dbReference type="AlphaFoldDB" id="A0A8T2TFK2"/>
<keyword evidence="3" id="KW-1185">Reference proteome</keyword>
<keyword evidence="1" id="KW-1133">Transmembrane helix</keyword>
<name>A0A8T2TFK2_CERRI</name>
<keyword evidence="1" id="KW-0812">Transmembrane</keyword>
<evidence type="ECO:0000313" key="3">
    <source>
        <dbReference type="Proteomes" id="UP000825935"/>
    </source>
</evidence>
<dbReference type="Proteomes" id="UP000825935">
    <property type="component" value="Chromosome 14"/>
</dbReference>
<accession>A0A8T2TFK2</accession>
<feature type="transmembrane region" description="Helical" evidence="1">
    <location>
        <begin position="20"/>
        <end position="39"/>
    </location>
</feature>
<protein>
    <submittedName>
        <fullName evidence="2">Uncharacterized protein</fullName>
    </submittedName>
</protein>
<comment type="caution">
    <text evidence="2">The sequence shown here is derived from an EMBL/GenBank/DDBJ whole genome shotgun (WGS) entry which is preliminary data.</text>
</comment>
<reference evidence="2" key="1">
    <citation type="submission" date="2021-08" db="EMBL/GenBank/DDBJ databases">
        <title>WGS assembly of Ceratopteris richardii.</title>
        <authorList>
            <person name="Marchant D.B."/>
            <person name="Chen G."/>
            <person name="Jenkins J."/>
            <person name="Shu S."/>
            <person name="Leebens-Mack J."/>
            <person name="Grimwood J."/>
            <person name="Schmutz J."/>
            <person name="Soltis P."/>
            <person name="Soltis D."/>
            <person name="Chen Z.-H."/>
        </authorList>
    </citation>
    <scope>NUCLEOTIDE SEQUENCE</scope>
    <source>
        <strain evidence="2">Whitten #5841</strain>
        <tissue evidence="2">Leaf</tissue>
    </source>
</reference>
<keyword evidence="1" id="KW-0472">Membrane</keyword>
<evidence type="ECO:0000256" key="1">
    <source>
        <dbReference type="SAM" id="Phobius"/>
    </source>
</evidence>
<organism evidence="2 3">
    <name type="scientific">Ceratopteris richardii</name>
    <name type="common">Triangle waterfern</name>
    <dbReference type="NCBI Taxonomy" id="49495"/>
    <lineage>
        <taxon>Eukaryota</taxon>
        <taxon>Viridiplantae</taxon>
        <taxon>Streptophyta</taxon>
        <taxon>Embryophyta</taxon>
        <taxon>Tracheophyta</taxon>
        <taxon>Polypodiopsida</taxon>
        <taxon>Polypodiidae</taxon>
        <taxon>Polypodiales</taxon>
        <taxon>Pteridineae</taxon>
        <taxon>Pteridaceae</taxon>
        <taxon>Parkerioideae</taxon>
        <taxon>Ceratopteris</taxon>
    </lineage>
</organism>